<dbReference type="AlphaFoldDB" id="A0A415DXI8"/>
<sequence>MKISTKGRYALRVMIDLAENNTGNYIPLKDIAARQDISEKYLESIISALTKAHFLEGLRGKGGGYKLTREPAQYTVGSILKLTEGSLAPVACLDDNPNKCPRISSCKTLSMWENFYKMIEDYFEGITLEDLLHSQTPGNDYVI</sequence>
<reference evidence="2 3" key="1">
    <citation type="submission" date="2018-08" db="EMBL/GenBank/DDBJ databases">
        <title>A genome reference for cultivated species of the human gut microbiota.</title>
        <authorList>
            <person name="Zou Y."/>
            <person name="Xue W."/>
            <person name="Luo G."/>
        </authorList>
    </citation>
    <scope>NUCLEOTIDE SEQUENCE [LARGE SCALE GENOMIC DNA]</scope>
    <source>
        <strain evidence="2 3">AM07-24</strain>
    </source>
</reference>
<dbReference type="InterPro" id="IPR036390">
    <property type="entry name" value="WH_DNA-bd_sf"/>
</dbReference>
<dbReference type="GO" id="GO:0003677">
    <property type="term" value="F:DNA binding"/>
    <property type="evidence" value="ECO:0007669"/>
    <property type="project" value="UniProtKB-KW"/>
</dbReference>
<protein>
    <submittedName>
        <fullName evidence="2">Rrf2 family transcriptional regulator</fullName>
    </submittedName>
</protein>
<dbReference type="PANTHER" id="PTHR33221:SF5">
    <property type="entry name" value="HTH-TYPE TRANSCRIPTIONAL REGULATOR ISCR"/>
    <property type="match status" value="1"/>
</dbReference>
<dbReference type="GO" id="GO:0005829">
    <property type="term" value="C:cytosol"/>
    <property type="evidence" value="ECO:0007669"/>
    <property type="project" value="TreeGrafter"/>
</dbReference>
<dbReference type="EMBL" id="QRMS01000005">
    <property type="protein sequence ID" value="RHJ85278.1"/>
    <property type="molecule type" value="Genomic_DNA"/>
</dbReference>
<dbReference type="Pfam" id="PF02082">
    <property type="entry name" value="Rrf2"/>
    <property type="match status" value="1"/>
</dbReference>
<dbReference type="GO" id="GO:0003700">
    <property type="term" value="F:DNA-binding transcription factor activity"/>
    <property type="evidence" value="ECO:0007669"/>
    <property type="project" value="TreeGrafter"/>
</dbReference>
<evidence type="ECO:0000313" key="3">
    <source>
        <dbReference type="Proteomes" id="UP000284841"/>
    </source>
</evidence>
<evidence type="ECO:0000313" key="2">
    <source>
        <dbReference type="EMBL" id="RHJ85278.1"/>
    </source>
</evidence>
<evidence type="ECO:0000256" key="1">
    <source>
        <dbReference type="ARBA" id="ARBA00023125"/>
    </source>
</evidence>
<organism evidence="2 3">
    <name type="scientific">Emergencia timonensis</name>
    <dbReference type="NCBI Taxonomy" id="1776384"/>
    <lineage>
        <taxon>Bacteria</taxon>
        <taxon>Bacillati</taxon>
        <taxon>Bacillota</taxon>
        <taxon>Clostridia</taxon>
        <taxon>Peptostreptococcales</taxon>
        <taxon>Anaerovoracaceae</taxon>
        <taxon>Emergencia</taxon>
    </lineage>
</organism>
<name>A0A415DXI8_9FIRM</name>
<dbReference type="PANTHER" id="PTHR33221">
    <property type="entry name" value="WINGED HELIX-TURN-HELIX TRANSCRIPTIONAL REGULATOR, RRF2 FAMILY"/>
    <property type="match status" value="1"/>
</dbReference>
<gene>
    <name evidence="2" type="ORF">DW099_15820</name>
</gene>
<dbReference type="STRING" id="1776384.GCA_900086585_00170"/>
<comment type="caution">
    <text evidence="2">The sequence shown here is derived from an EMBL/GenBank/DDBJ whole genome shotgun (WGS) entry which is preliminary data.</text>
</comment>
<dbReference type="Gene3D" id="1.10.10.10">
    <property type="entry name" value="Winged helix-like DNA-binding domain superfamily/Winged helix DNA-binding domain"/>
    <property type="match status" value="1"/>
</dbReference>
<dbReference type="InterPro" id="IPR036388">
    <property type="entry name" value="WH-like_DNA-bd_sf"/>
</dbReference>
<dbReference type="InterPro" id="IPR000944">
    <property type="entry name" value="Tscrpt_reg_Rrf2"/>
</dbReference>
<accession>A0A415DXI8</accession>
<dbReference type="OrthoDB" id="9808360at2"/>
<keyword evidence="1" id="KW-0238">DNA-binding</keyword>
<proteinExistence type="predicted"/>
<dbReference type="PROSITE" id="PS51197">
    <property type="entry name" value="HTH_RRF2_2"/>
    <property type="match status" value="1"/>
</dbReference>
<keyword evidence="3" id="KW-1185">Reference proteome</keyword>
<dbReference type="NCBIfam" id="TIGR00738">
    <property type="entry name" value="rrf2_super"/>
    <property type="match status" value="1"/>
</dbReference>
<dbReference type="SUPFAM" id="SSF46785">
    <property type="entry name" value="Winged helix' DNA-binding domain"/>
    <property type="match status" value="1"/>
</dbReference>
<dbReference type="Proteomes" id="UP000284841">
    <property type="component" value="Unassembled WGS sequence"/>
</dbReference>